<keyword evidence="9" id="KW-1185">Reference proteome</keyword>
<keyword evidence="3 5" id="KW-0472">Membrane</keyword>
<protein>
    <recommendedName>
        <fullName evidence="7">Immunoglobulin domain-containing protein</fullName>
    </recommendedName>
</protein>
<dbReference type="SMART" id="SM00409">
    <property type="entry name" value="IG"/>
    <property type="match status" value="1"/>
</dbReference>
<feature type="signal peptide" evidence="6">
    <location>
        <begin position="1"/>
        <end position="21"/>
    </location>
</feature>
<comment type="subcellular location">
    <subcellularLocation>
        <location evidence="1">Membrane</location>
    </subcellularLocation>
</comment>
<sequence length="311" mass="33590">MTTFLLLILLSCLESGSGVHAIDVTGYVGGDAVFRCPYDSGYEEYSKYLCRGSCHFGHKDIPVQITAGQTDNIVKTENGQTKAVNGRFSLHDDTTARGLTVTITGLSAGDYGQYWCAIKTGFGKSDVYTEIQLQVLQPVSEHPTEFATTEKGKSNTSVLAGTVVGFILILIAVCVLLLFHLQKRRKDSKTLDCVSTITGSLPQSSRDTAAENYHPAPASAFEPDWDPPNPSATCTSTTITPSQIEPTYLALKPSNSASPDSVYQTMSAVPLRKAKVAVSSSVRSVDNEYITMGHPLSRAMKPHGRNSRLPF</sequence>
<evidence type="ECO:0000256" key="4">
    <source>
        <dbReference type="SAM" id="MobiDB-lite"/>
    </source>
</evidence>
<dbReference type="InterPro" id="IPR003599">
    <property type="entry name" value="Ig_sub"/>
</dbReference>
<evidence type="ECO:0000256" key="1">
    <source>
        <dbReference type="ARBA" id="ARBA00004370"/>
    </source>
</evidence>
<accession>A0AAV6GSF8</accession>
<keyword evidence="5" id="KW-1133">Transmembrane helix</keyword>
<dbReference type="SUPFAM" id="SSF48726">
    <property type="entry name" value="Immunoglobulin"/>
    <property type="match status" value="1"/>
</dbReference>
<dbReference type="GO" id="GO:0005886">
    <property type="term" value="C:plasma membrane"/>
    <property type="evidence" value="ECO:0007669"/>
    <property type="project" value="TreeGrafter"/>
</dbReference>
<keyword evidence="6" id="KW-0732">Signal</keyword>
<organism evidence="8 9">
    <name type="scientific">Alosa alosa</name>
    <name type="common">allis shad</name>
    <dbReference type="NCBI Taxonomy" id="278164"/>
    <lineage>
        <taxon>Eukaryota</taxon>
        <taxon>Metazoa</taxon>
        <taxon>Chordata</taxon>
        <taxon>Craniata</taxon>
        <taxon>Vertebrata</taxon>
        <taxon>Euteleostomi</taxon>
        <taxon>Actinopterygii</taxon>
        <taxon>Neopterygii</taxon>
        <taxon>Teleostei</taxon>
        <taxon>Clupei</taxon>
        <taxon>Clupeiformes</taxon>
        <taxon>Clupeoidei</taxon>
        <taxon>Clupeidae</taxon>
        <taxon>Alosa</taxon>
    </lineage>
</organism>
<dbReference type="AlphaFoldDB" id="A0AAV6GSF8"/>
<evidence type="ECO:0000256" key="2">
    <source>
        <dbReference type="ARBA" id="ARBA00022692"/>
    </source>
</evidence>
<dbReference type="GO" id="GO:0004888">
    <property type="term" value="F:transmembrane signaling receptor activity"/>
    <property type="evidence" value="ECO:0007669"/>
    <property type="project" value="TreeGrafter"/>
</dbReference>
<proteinExistence type="predicted"/>
<comment type="caution">
    <text evidence="8">The sequence shown here is derived from an EMBL/GenBank/DDBJ whole genome shotgun (WGS) entry which is preliminary data.</text>
</comment>
<dbReference type="InterPro" id="IPR013106">
    <property type="entry name" value="Ig_V-set"/>
</dbReference>
<reference evidence="8" key="1">
    <citation type="submission" date="2020-10" db="EMBL/GenBank/DDBJ databases">
        <title>Chromosome-scale genome assembly of the Allis shad, Alosa alosa.</title>
        <authorList>
            <person name="Margot Z."/>
            <person name="Christophe K."/>
            <person name="Cabau C."/>
            <person name="Louis A."/>
            <person name="Berthelot C."/>
            <person name="Parey E."/>
            <person name="Roest Crollius H."/>
            <person name="Montfort J."/>
            <person name="Robinson-Rechavi M."/>
            <person name="Bucao C."/>
            <person name="Bouchez O."/>
            <person name="Gislard M."/>
            <person name="Lluch J."/>
            <person name="Milhes M."/>
            <person name="Lampietro C."/>
            <person name="Lopez Roques C."/>
            <person name="Donnadieu C."/>
            <person name="Braasch I."/>
            <person name="Desvignes T."/>
            <person name="Postlethwait J."/>
            <person name="Bobe J."/>
            <person name="Guiguen Y."/>
        </authorList>
    </citation>
    <scope>NUCLEOTIDE SEQUENCE</scope>
    <source>
        <strain evidence="8">M-15738</strain>
        <tissue evidence="8">Blood</tissue>
    </source>
</reference>
<feature type="transmembrane region" description="Helical" evidence="5">
    <location>
        <begin position="158"/>
        <end position="179"/>
    </location>
</feature>
<evidence type="ECO:0000259" key="7">
    <source>
        <dbReference type="SMART" id="SM00409"/>
    </source>
</evidence>
<dbReference type="InterPro" id="IPR036179">
    <property type="entry name" value="Ig-like_dom_sf"/>
</dbReference>
<gene>
    <name evidence="8" type="ORF">AALO_G00094730</name>
</gene>
<name>A0AAV6GSF8_9TELE</name>
<evidence type="ECO:0000313" key="8">
    <source>
        <dbReference type="EMBL" id="KAG5278059.1"/>
    </source>
</evidence>
<keyword evidence="2 5" id="KW-0812">Transmembrane</keyword>
<dbReference type="InterPro" id="IPR050671">
    <property type="entry name" value="CD300_family_receptors"/>
</dbReference>
<evidence type="ECO:0000256" key="5">
    <source>
        <dbReference type="SAM" id="Phobius"/>
    </source>
</evidence>
<evidence type="ECO:0000313" key="9">
    <source>
        <dbReference type="Proteomes" id="UP000823561"/>
    </source>
</evidence>
<dbReference type="PANTHER" id="PTHR11860">
    <property type="entry name" value="POLYMERIC-IMMUNOGLOBULIN RECEPTOR"/>
    <property type="match status" value="1"/>
</dbReference>
<dbReference type="Pfam" id="PF07686">
    <property type="entry name" value="V-set"/>
    <property type="match status" value="1"/>
</dbReference>
<dbReference type="EMBL" id="JADWDJ010000007">
    <property type="protein sequence ID" value="KAG5278059.1"/>
    <property type="molecule type" value="Genomic_DNA"/>
</dbReference>
<dbReference type="InterPro" id="IPR013783">
    <property type="entry name" value="Ig-like_fold"/>
</dbReference>
<dbReference type="PANTHER" id="PTHR11860:SF118">
    <property type="entry name" value="CMRF35-LIKE MOLECULE 3-RELATED"/>
    <property type="match status" value="1"/>
</dbReference>
<evidence type="ECO:0000256" key="3">
    <source>
        <dbReference type="ARBA" id="ARBA00023136"/>
    </source>
</evidence>
<dbReference type="Gene3D" id="2.60.40.10">
    <property type="entry name" value="Immunoglobulins"/>
    <property type="match status" value="1"/>
</dbReference>
<feature type="region of interest" description="Disordered" evidence="4">
    <location>
        <begin position="201"/>
        <end position="228"/>
    </location>
</feature>
<feature type="domain" description="Immunoglobulin" evidence="7">
    <location>
        <begin position="21"/>
        <end position="136"/>
    </location>
</feature>
<dbReference type="Proteomes" id="UP000823561">
    <property type="component" value="Chromosome 7"/>
</dbReference>
<evidence type="ECO:0000256" key="6">
    <source>
        <dbReference type="SAM" id="SignalP"/>
    </source>
</evidence>
<feature type="chain" id="PRO_5043596581" description="Immunoglobulin domain-containing protein" evidence="6">
    <location>
        <begin position="22"/>
        <end position="311"/>
    </location>
</feature>